<dbReference type="RefSeq" id="WP_083577309.1">
    <property type="nucleotide sequence ID" value="NZ_FNAB01000004.1"/>
</dbReference>
<keyword evidence="5" id="KW-1185">Reference proteome</keyword>
<feature type="domain" description="Biotin-protein ligase N-terminal" evidence="3">
    <location>
        <begin position="75"/>
        <end position="173"/>
    </location>
</feature>
<keyword evidence="4" id="KW-0315">Glutamine amidotransferase</keyword>
<dbReference type="SUPFAM" id="SSF52317">
    <property type="entry name" value="Class I glutamine amidotransferase-like"/>
    <property type="match status" value="1"/>
</dbReference>
<evidence type="ECO:0000313" key="5">
    <source>
        <dbReference type="Proteomes" id="UP000199417"/>
    </source>
</evidence>
<dbReference type="InterPro" id="IPR029062">
    <property type="entry name" value="Class_I_gatase-like"/>
</dbReference>
<dbReference type="Proteomes" id="UP000199417">
    <property type="component" value="Unassembled WGS sequence"/>
</dbReference>
<evidence type="ECO:0000256" key="1">
    <source>
        <dbReference type="SAM" id="MobiDB-lite"/>
    </source>
</evidence>
<dbReference type="EMBL" id="FNAB01000004">
    <property type="protein sequence ID" value="SDD35008.1"/>
    <property type="molecule type" value="Genomic_DNA"/>
</dbReference>
<sequence>MIDRRRLLLGVAGAGLLAGGTTAGPAQAQLSSNWPLPQPTTPPAASPLPPVPAPTVAPLPTSAPTTTAAELPLALVYRGPASSPGCPESAAALLQTAPRPFRTAYVGPQEKLKITKNVLDTATVYVQPGGGTLSAAWVAMQPYANVIRNWVSGGGNYLGFCLGGYLAGATPGFKLLPGDTWQYITAADATVTTTDAARITVLWRGEPRTLYFQDGPVFELNSNHTAQILATYAGGQAAAVVADYAAGRVGVVAPHPEAHSGWFRSDGLSPTNAIHPELGHDLIETTVYGG</sequence>
<organism evidence="4 5">
    <name type="scientific">Rhodococcus tukisamuensis</name>
    <dbReference type="NCBI Taxonomy" id="168276"/>
    <lineage>
        <taxon>Bacteria</taxon>
        <taxon>Bacillati</taxon>
        <taxon>Actinomycetota</taxon>
        <taxon>Actinomycetes</taxon>
        <taxon>Mycobacteriales</taxon>
        <taxon>Nocardiaceae</taxon>
        <taxon>Rhodococcus</taxon>
    </lineage>
</organism>
<keyword evidence="2" id="KW-0732">Signal</keyword>
<dbReference type="InterPro" id="IPR006311">
    <property type="entry name" value="TAT_signal"/>
</dbReference>
<dbReference type="GO" id="GO:0016740">
    <property type="term" value="F:transferase activity"/>
    <property type="evidence" value="ECO:0007669"/>
    <property type="project" value="UniProtKB-KW"/>
</dbReference>
<feature type="compositionally biased region" description="Pro residues" evidence="1">
    <location>
        <begin position="36"/>
        <end position="57"/>
    </location>
</feature>
<dbReference type="AlphaFoldDB" id="A0A1G6U0Z6"/>
<dbReference type="InterPro" id="IPR019197">
    <property type="entry name" value="Biotin-prot_ligase_N"/>
</dbReference>
<dbReference type="STRING" id="168276.SAMN05444580_10434"/>
<evidence type="ECO:0000259" key="3">
    <source>
        <dbReference type="Pfam" id="PF09825"/>
    </source>
</evidence>
<evidence type="ECO:0000256" key="2">
    <source>
        <dbReference type="SAM" id="SignalP"/>
    </source>
</evidence>
<evidence type="ECO:0000313" key="4">
    <source>
        <dbReference type="EMBL" id="SDD35008.1"/>
    </source>
</evidence>
<dbReference type="PROSITE" id="PS51318">
    <property type="entry name" value="TAT"/>
    <property type="match status" value="1"/>
</dbReference>
<keyword evidence="4" id="KW-0808">Transferase</keyword>
<name>A0A1G6U0Z6_9NOCA</name>
<gene>
    <name evidence="4" type="ORF">SAMN05444580_10434</name>
</gene>
<protein>
    <submittedName>
        <fullName evidence="4">Uncharacterized conserved protein, conains N-terminal glutamine amidotransferase (GATase1)-like domain</fullName>
    </submittedName>
</protein>
<feature type="region of interest" description="Disordered" evidence="1">
    <location>
        <begin position="22"/>
        <end position="63"/>
    </location>
</feature>
<dbReference type="Gene3D" id="3.40.50.880">
    <property type="match status" value="1"/>
</dbReference>
<feature type="chain" id="PRO_5011689356" evidence="2">
    <location>
        <begin position="29"/>
        <end position="290"/>
    </location>
</feature>
<accession>A0A1G6U0Z6</accession>
<reference evidence="4 5" key="1">
    <citation type="submission" date="2016-10" db="EMBL/GenBank/DDBJ databases">
        <authorList>
            <person name="de Groot N.N."/>
        </authorList>
    </citation>
    <scope>NUCLEOTIDE SEQUENCE [LARGE SCALE GENOMIC DNA]</scope>
    <source>
        <strain evidence="4 5">JCM 11308</strain>
    </source>
</reference>
<proteinExistence type="predicted"/>
<feature type="signal peptide" evidence="2">
    <location>
        <begin position="1"/>
        <end position="28"/>
    </location>
</feature>
<dbReference type="Pfam" id="PF09825">
    <property type="entry name" value="BPL_N"/>
    <property type="match status" value="1"/>
</dbReference>